<dbReference type="Gene3D" id="3.10.110.10">
    <property type="entry name" value="Ubiquitin Conjugating Enzyme"/>
    <property type="match status" value="1"/>
</dbReference>
<dbReference type="InterPro" id="IPR050113">
    <property type="entry name" value="Ub_conjugating_enzyme"/>
</dbReference>
<organism evidence="2 3">
    <name type="scientific">Panagrolaimus davidi</name>
    <dbReference type="NCBI Taxonomy" id="227884"/>
    <lineage>
        <taxon>Eukaryota</taxon>
        <taxon>Metazoa</taxon>
        <taxon>Ecdysozoa</taxon>
        <taxon>Nematoda</taxon>
        <taxon>Chromadorea</taxon>
        <taxon>Rhabditida</taxon>
        <taxon>Tylenchina</taxon>
        <taxon>Panagrolaimomorpha</taxon>
        <taxon>Panagrolaimoidea</taxon>
        <taxon>Panagrolaimidae</taxon>
        <taxon>Panagrolaimus</taxon>
    </lineage>
</organism>
<dbReference type="InterPro" id="IPR016135">
    <property type="entry name" value="UBQ-conjugating_enzyme/RWD"/>
</dbReference>
<dbReference type="InterPro" id="IPR000608">
    <property type="entry name" value="UBC"/>
</dbReference>
<evidence type="ECO:0000259" key="1">
    <source>
        <dbReference type="PROSITE" id="PS50127"/>
    </source>
</evidence>
<name>A0A914Q0B5_9BILA</name>
<dbReference type="PANTHER" id="PTHR24067">
    <property type="entry name" value="UBIQUITIN-CONJUGATING ENZYME E2"/>
    <property type="match status" value="1"/>
</dbReference>
<dbReference type="Pfam" id="PF00179">
    <property type="entry name" value="UQ_con"/>
    <property type="match status" value="1"/>
</dbReference>
<evidence type="ECO:0000313" key="2">
    <source>
        <dbReference type="Proteomes" id="UP000887578"/>
    </source>
</evidence>
<dbReference type="SUPFAM" id="SSF54495">
    <property type="entry name" value="UBC-like"/>
    <property type="match status" value="1"/>
</dbReference>
<feature type="domain" description="UBC core" evidence="1">
    <location>
        <begin position="1"/>
        <end position="165"/>
    </location>
</feature>
<sequence>MALRRIKQNWKSMQQDPPPLCYAEPVENDFFDWNAIIMGPPESPYKGTALLLKIYFPTDFPFKPPVVRFVSSIYHPNIDYDKCLKKYYIIFSSKNGSICMDILRTQWSPALTISKIAFVASEILKAHEKAKISYALIEAVEDDMEAKVKAMEKSGDMEFVEDNMEHSLSQNMQNKKLWMLYFKFLRENNATVIDFNVTFI</sequence>
<dbReference type="GO" id="GO:0032446">
    <property type="term" value="P:protein modification by small protein conjugation"/>
    <property type="evidence" value="ECO:0007669"/>
    <property type="project" value="UniProtKB-ARBA"/>
</dbReference>
<accession>A0A914Q0B5</accession>
<proteinExistence type="predicted"/>
<dbReference type="WBParaSite" id="PDA_v2.g24587.t1">
    <property type="protein sequence ID" value="PDA_v2.g24587.t1"/>
    <property type="gene ID" value="PDA_v2.g24587"/>
</dbReference>
<dbReference type="SMART" id="SM00212">
    <property type="entry name" value="UBCc"/>
    <property type="match status" value="1"/>
</dbReference>
<reference evidence="3" key="1">
    <citation type="submission" date="2022-11" db="UniProtKB">
        <authorList>
            <consortium name="WormBaseParasite"/>
        </authorList>
    </citation>
    <scope>IDENTIFICATION</scope>
</reference>
<keyword evidence="2" id="KW-1185">Reference proteome</keyword>
<dbReference type="AlphaFoldDB" id="A0A914Q0B5"/>
<protein>
    <submittedName>
        <fullName evidence="3">UBC core domain-containing protein</fullName>
    </submittedName>
</protein>
<dbReference type="Proteomes" id="UP000887578">
    <property type="component" value="Unplaced"/>
</dbReference>
<evidence type="ECO:0000313" key="3">
    <source>
        <dbReference type="WBParaSite" id="PDA_v2.g24587.t1"/>
    </source>
</evidence>
<dbReference type="PROSITE" id="PS50127">
    <property type="entry name" value="UBC_2"/>
    <property type="match status" value="1"/>
</dbReference>